<keyword evidence="2" id="KW-0812">Transmembrane</keyword>
<reference evidence="4" key="1">
    <citation type="submission" date="2022-07" db="EMBL/GenBank/DDBJ databases">
        <title>Phylogenomic reconstructions and comparative analyses of Kickxellomycotina fungi.</title>
        <authorList>
            <person name="Reynolds N.K."/>
            <person name="Stajich J.E."/>
            <person name="Barry K."/>
            <person name="Grigoriev I.V."/>
            <person name="Crous P."/>
            <person name="Smith M.E."/>
        </authorList>
    </citation>
    <scope>NUCLEOTIDE SEQUENCE</scope>
    <source>
        <strain evidence="4">RSA 1196</strain>
    </source>
</reference>
<dbReference type="AlphaFoldDB" id="A0A9W8AQ69"/>
<feature type="non-terminal residue" evidence="4">
    <location>
        <position position="808"/>
    </location>
</feature>
<organism evidence="4 5">
    <name type="scientific">Dispira parvispora</name>
    <dbReference type="NCBI Taxonomy" id="1520584"/>
    <lineage>
        <taxon>Eukaryota</taxon>
        <taxon>Fungi</taxon>
        <taxon>Fungi incertae sedis</taxon>
        <taxon>Zoopagomycota</taxon>
        <taxon>Kickxellomycotina</taxon>
        <taxon>Dimargaritomycetes</taxon>
        <taxon>Dimargaritales</taxon>
        <taxon>Dimargaritaceae</taxon>
        <taxon>Dispira</taxon>
    </lineage>
</organism>
<feature type="transmembrane region" description="Helical" evidence="2">
    <location>
        <begin position="130"/>
        <end position="153"/>
    </location>
</feature>
<feature type="transmembrane region" description="Helical" evidence="2">
    <location>
        <begin position="665"/>
        <end position="688"/>
    </location>
</feature>
<dbReference type="EMBL" id="JANBPY010002381">
    <property type="protein sequence ID" value="KAJ1955240.1"/>
    <property type="molecule type" value="Genomic_DNA"/>
</dbReference>
<evidence type="ECO:0000256" key="1">
    <source>
        <dbReference type="SAM" id="MobiDB-lite"/>
    </source>
</evidence>
<evidence type="ECO:0000256" key="3">
    <source>
        <dbReference type="SAM" id="SignalP"/>
    </source>
</evidence>
<keyword evidence="2" id="KW-1133">Transmembrane helix</keyword>
<feature type="transmembrane region" description="Helical" evidence="2">
    <location>
        <begin position="238"/>
        <end position="257"/>
    </location>
</feature>
<evidence type="ECO:0000256" key="2">
    <source>
        <dbReference type="SAM" id="Phobius"/>
    </source>
</evidence>
<feature type="region of interest" description="Disordered" evidence="1">
    <location>
        <begin position="465"/>
        <end position="489"/>
    </location>
</feature>
<protein>
    <submittedName>
        <fullName evidence="4">Uncharacterized protein</fullName>
    </submittedName>
</protein>
<sequence>MLCRGFRGRAAGKAAGGSVVLLLLVHAVTALSTPASDPETDPDFGYHLFNVVLREHILVNFAYLLLFLLYYVAILRVFPLSGRRQPVRRESVPRRAHLPGAINSSMPAITRAAMESSNYWSALIPRLSCAFALTVTSMQLVLLFVTIWVGNYMDAVTHFPVLPWWYVRFRSVLVNVPFLPVFTWHDLFDWSLLNTFWQYQAVLCQVALVFILPMAYFFTETAPGAYFWARLREALLTTVQVLVLQTIMVAVWTLGFLRLSPKLSETWLYYTWLCSLVLPITLWLIPQGLRIWWAVIRTLPLRLDHQYRMRLQRDVLACQLRTAEHDLDKLHWRRRRTILQNNSESSTFLPCTGSSGLSLGVCTNRRPTRRRGRGTVSHLLTCGNSLPNRTWPVSTPTPTPVRSRRHSFSFDISHAFGFDLENIPIRKRSQRLTVSHHRSPTLQDLSDLVQQSLLSPKKPRQFQFHGGVTSLDSPPRKIAHPAKRTGGPSHILSPINGLLHSPPIHCIRSESPCGKVTPETTDLLDHRSLRKRKSQGALPSEPVNDHTLATCEAPPWECKSLCPTSTGQINLRTLLVQREQGSSPVGLTPAIPPSENDLSLVGLAHRLNSTSSTLAQSYQNLTEHSQHLLQFDTQHAQALARKRTEIRQLYITYRQVESLANRSPWRWNLGFIVAVTLGTLACGILVAYGTSSLVWGMLNGDQDLAMWAQQGLHSPSERLKPSVTTSPVSAPYAQEIWRHRPFSSRHYHLTEGHHSNQVSSVDPTSSATKGTAGSHKSSTSWYHVLWSGWVRSENTSASGVSTPDLSSF</sequence>
<dbReference type="OrthoDB" id="5596951at2759"/>
<evidence type="ECO:0000313" key="4">
    <source>
        <dbReference type="EMBL" id="KAJ1955240.1"/>
    </source>
</evidence>
<proteinExistence type="predicted"/>
<keyword evidence="2" id="KW-0472">Membrane</keyword>
<keyword evidence="5" id="KW-1185">Reference proteome</keyword>
<dbReference type="Proteomes" id="UP001150925">
    <property type="component" value="Unassembled WGS sequence"/>
</dbReference>
<evidence type="ECO:0000313" key="5">
    <source>
        <dbReference type="Proteomes" id="UP001150925"/>
    </source>
</evidence>
<keyword evidence="3" id="KW-0732">Signal</keyword>
<feature type="region of interest" description="Disordered" evidence="1">
    <location>
        <begin position="753"/>
        <end position="776"/>
    </location>
</feature>
<name>A0A9W8AQ69_9FUNG</name>
<feature type="compositionally biased region" description="Polar residues" evidence="1">
    <location>
        <begin position="755"/>
        <end position="776"/>
    </location>
</feature>
<comment type="caution">
    <text evidence="4">The sequence shown here is derived from an EMBL/GenBank/DDBJ whole genome shotgun (WGS) entry which is preliminary data.</text>
</comment>
<feature type="signal peptide" evidence="3">
    <location>
        <begin position="1"/>
        <end position="30"/>
    </location>
</feature>
<feature type="transmembrane region" description="Helical" evidence="2">
    <location>
        <begin position="196"/>
        <end position="218"/>
    </location>
</feature>
<accession>A0A9W8AQ69</accession>
<feature type="transmembrane region" description="Helical" evidence="2">
    <location>
        <begin position="57"/>
        <end position="78"/>
    </location>
</feature>
<feature type="transmembrane region" description="Helical" evidence="2">
    <location>
        <begin position="269"/>
        <end position="293"/>
    </location>
</feature>
<gene>
    <name evidence="4" type="ORF">IWQ62_005573</name>
</gene>
<feature type="chain" id="PRO_5040745550" evidence="3">
    <location>
        <begin position="31"/>
        <end position="808"/>
    </location>
</feature>